<dbReference type="PANTHER" id="PTHR14190:SF7">
    <property type="entry name" value="VACUOLAR PROTEIN SORTING-ASSOCIATED PROTEIN 52 HOMOLOG"/>
    <property type="match status" value="1"/>
</dbReference>
<proteinExistence type="inferred from homology"/>
<dbReference type="InterPro" id="IPR016159">
    <property type="entry name" value="Cullin_repeat-like_dom_sf"/>
</dbReference>
<keyword evidence="5" id="KW-0333">Golgi apparatus</keyword>
<dbReference type="Pfam" id="PF20655">
    <property type="entry name" value="Vps52_C"/>
    <property type="match status" value="1"/>
</dbReference>
<evidence type="ECO:0000259" key="7">
    <source>
        <dbReference type="Pfam" id="PF20655"/>
    </source>
</evidence>
<organism evidence="8 9">
    <name type="scientific">Tritrichomonas foetus</name>
    <dbReference type="NCBI Taxonomy" id="1144522"/>
    <lineage>
        <taxon>Eukaryota</taxon>
        <taxon>Metamonada</taxon>
        <taxon>Parabasalia</taxon>
        <taxon>Tritrichomonadida</taxon>
        <taxon>Tritrichomonadidae</taxon>
        <taxon>Tritrichomonas</taxon>
    </lineage>
</organism>
<dbReference type="GO" id="GO:0000938">
    <property type="term" value="C:GARP complex"/>
    <property type="evidence" value="ECO:0007669"/>
    <property type="project" value="TreeGrafter"/>
</dbReference>
<dbReference type="VEuPathDB" id="TrichDB:TRFO_15231"/>
<evidence type="ECO:0000256" key="2">
    <source>
        <dbReference type="ARBA" id="ARBA00008180"/>
    </source>
</evidence>
<dbReference type="GO" id="GO:0015031">
    <property type="term" value="P:protein transport"/>
    <property type="evidence" value="ECO:0007669"/>
    <property type="project" value="UniProtKB-KW"/>
</dbReference>
<dbReference type="InterPro" id="IPR048319">
    <property type="entry name" value="Vps52_CC"/>
</dbReference>
<dbReference type="GO" id="GO:0005829">
    <property type="term" value="C:cytosol"/>
    <property type="evidence" value="ECO:0007669"/>
    <property type="project" value="GOC"/>
</dbReference>
<dbReference type="GO" id="GO:0006896">
    <property type="term" value="P:Golgi to vacuole transport"/>
    <property type="evidence" value="ECO:0007669"/>
    <property type="project" value="TreeGrafter"/>
</dbReference>
<keyword evidence="3" id="KW-0813">Transport</keyword>
<dbReference type="GeneID" id="94832972"/>
<dbReference type="SUPFAM" id="SSF74788">
    <property type="entry name" value="Cullin repeat-like"/>
    <property type="match status" value="1"/>
</dbReference>
<evidence type="ECO:0000256" key="3">
    <source>
        <dbReference type="ARBA" id="ARBA00022448"/>
    </source>
</evidence>
<name>A0A1J4KXK6_9EUKA</name>
<evidence type="ECO:0000313" key="9">
    <source>
        <dbReference type="Proteomes" id="UP000179807"/>
    </source>
</evidence>
<evidence type="ECO:0000256" key="5">
    <source>
        <dbReference type="ARBA" id="ARBA00023034"/>
    </source>
</evidence>
<evidence type="ECO:0000256" key="1">
    <source>
        <dbReference type="ARBA" id="ARBA00004601"/>
    </source>
</evidence>
<evidence type="ECO:0000256" key="4">
    <source>
        <dbReference type="ARBA" id="ARBA00022927"/>
    </source>
</evidence>
<keyword evidence="4" id="KW-0653">Protein transport</keyword>
<evidence type="ECO:0000259" key="6">
    <source>
        <dbReference type="Pfam" id="PF04129"/>
    </source>
</evidence>
<dbReference type="RefSeq" id="XP_068367572.1">
    <property type="nucleotide sequence ID" value="XM_068498268.1"/>
</dbReference>
<feature type="domain" description="Vps52 C-terminal" evidence="7">
    <location>
        <begin position="250"/>
        <end position="532"/>
    </location>
</feature>
<accession>A0A1J4KXK6</accession>
<dbReference type="AlphaFoldDB" id="A0A1J4KXK6"/>
<evidence type="ECO:0000313" key="8">
    <source>
        <dbReference type="EMBL" id="OHT14436.1"/>
    </source>
</evidence>
<comment type="caution">
    <text evidence="8">The sequence shown here is derived from an EMBL/GenBank/DDBJ whole genome shotgun (WGS) entry which is preliminary data.</text>
</comment>
<comment type="similarity">
    <text evidence="2">Belongs to the VPS52 family.</text>
</comment>
<dbReference type="GO" id="GO:0019905">
    <property type="term" value="F:syntaxin binding"/>
    <property type="evidence" value="ECO:0007669"/>
    <property type="project" value="TreeGrafter"/>
</dbReference>
<dbReference type="EMBL" id="MLAK01000374">
    <property type="protein sequence ID" value="OHT14436.1"/>
    <property type="molecule type" value="Genomic_DNA"/>
</dbReference>
<reference evidence="8" key="1">
    <citation type="submission" date="2016-10" db="EMBL/GenBank/DDBJ databases">
        <authorList>
            <person name="Benchimol M."/>
            <person name="Almeida L.G."/>
            <person name="Vasconcelos A.T."/>
            <person name="Perreira-Neves A."/>
            <person name="Rosa I.A."/>
            <person name="Tasca T."/>
            <person name="Bogo M.R."/>
            <person name="de Souza W."/>
        </authorList>
    </citation>
    <scope>NUCLEOTIDE SEQUENCE [LARGE SCALE GENOMIC DNA]</scope>
    <source>
        <strain evidence="8">K</strain>
    </source>
</reference>
<feature type="domain" description="Vps52 coiled-coil" evidence="6">
    <location>
        <begin position="60"/>
        <end position="231"/>
    </location>
</feature>
<comment type="subcellular location">
    <subcellularLocation>
        <location evidence="1">Golgi apparatus</location>
        <location evidence="1">trans-Golgi network</location>
    </subcellularLocation>
</comment>
<dbReference type="InterPro" id="IPR048361">
    <property type="entry name" value="Vps52_C"/>
</dbReference>
<dbReference type="GO" id="GO:0042147">
    <property type="term" value="P:retrograde transport, endosome to Golgi"/>
    <property type="evidence" value="ECO:0007669"/>
    <property type="project" value="TreeGrafter"/>
</dbReference>
<dbReference type="InterPro" id="IPR007258">
    <property type="entry name" value="Vps52"/>
</dbReference>
<gene>
    <name evidence="8" type="ORF">TRFO_15231</name>
</gene>
<keyword evidence="9" id="KW-1185">Reference proteome</keyword>
<dbReference type="PANTHER" id="PTHR14190">
    <property type="entry name" value="SUPPRESSOR OF ACTIN MUTATIONS 2/VACUOLAR PROTEIN SORTING 52"/>
    <property type="match status" value="1"/>
</dbReference>
<dbReference type="GO" id="GO:0032456">
    <property type="term" value="P:endocytic recycling"/>
    <property type="evidence" value="ECO:0007669"/>
    <property type="project" value="TreeGrafter"/>
</dbReference>
<protein>
    <submittedName>
        <fullName evidence="8">Vps52</fullName>
    </submittedName>
</protein>
<dbReference type="Proteomes" id="UP000179807">
    <property type="component" value="Unassembled WGS sequence"/>
</dbReference>
<dbReference type="OrthoDB" id="19482at2759"/>
<sequence>MNDIDQESLYLFDEMEQDIENFAQDPSVREVLAVGVDLQNYGSEIAKQLKIVEGESIEDYLRQVPTANQLNTEIMQCDNALAEIEKSLSQFKGSLSQLSSDICTLQTRSQAITIKLNNRKNLETLLGQYARDISLSREFINQIVNGVVGPRYVKWLNQLNHKLEIIKQDAFKSSAAAKETRIPLDRLRLKASDNVRKWLLSRIDHLRDHYGTDQVAVQTELLKSKYLFKFLKNNSPDVEQTIREYYVAIMSRIYLENFKMLAKRVFRKMNPISISQEMIFPVVQKGFFSSKRTISESTAFFEIRERHRILHEILSPPQPFGDDQYPVEAFMRSLYQTLIDTITAETVFASDFFDDPNIGMPIFSSTSRYMETFMTELIDKITDPIALIIFMRFAIVHQKEMVRRKISLLDAHFKCIQQKIASKLKTILTANRAAFTQNSENPSNLTIFTENKATAHLANSLTKRFAEFALSISLVNNKDTDEFTIQETQSLSQSMNQLLETISKSFSSEEMELIFLINNYFHIVNTLRDVEESVVLPIFDQYLNVTNMKFIELLLKNHFESLFSLVIDAFEKVDNDQPRKTNYNLSELEEIAVDFKARHTERIKSMIDTHLSKFGDFLNGKEIMKQIVKRLVIYWAKFYQLCTIVPKNGKSSQWISSLPTVGILVNEIQSITEKL</sequence>
<dbReference type="Pfam" id="PF04129">
    <property type="entry name" value="Vps52_CC"/>
    <property type="match status" value="1"/>
</dbReference>